<dbReference type="RefSeq" id="WP_118918807.1">
    <property type="nucleotide sequence ID" value="NZ_QWEG01000001.1"/>
</dbReference>
<evidence type="ECO:0000313" key="9">
    <source>
        <dbReference type="EMBL" id="RHW43199.1"/>
    </source>
</evidence>
<keyword evidence="10" id="KW-1185">Reference proteome</keyword>
<evidence type="ECO:0000256" key="5">
    <source>
        <dbReference type="ARBA" id="ARBA00023002"/>
    </source>
</evidence>
<dbReference type="Gene3D" id="1.20.950.20">
    <property type="entry name" value="Transmembrane di-heme cytochromes, Chain C"/>
    <property type="match status" value="1"/>
</dbReference>
<dbReference type="AlphaFoldDB" id="A0A417YZ56"/>
<dbReference type="Proteomes" id="UP000284416">
    <property type="component" value="Unassembled WGS sequence"/>
</dbReference>
<evidence type="ECO:0000256" key="2">
    <source>
        <dbReference type="ARBA" id="ARBA00022475"/>
    </source>
</evidence>
<evidence type="ECO:0000256" key="1">
    <source>
        <dbReference type="ARBA" id="ARBA00004651"/>
    </source>
</evidence>
<dbReference type="OrthoDB" id="2876713at2"/>
<comment type="caution">
    <text evidence="9">The sequence shown here is derived from an EMBL/GenBank/DDBJ whole genome shotgun (WGS) entry which is preliminary data.</text>
</comment>
<keyword evidence="5" id="KW-0560">Oxidoreductase</keyword>
<keyword evidence="4 7" id="KW-1133">Transmembrane helix</keyword>
<comment type="subcellular location">
    <subcellularLocation>
        <location evidence="1">Cell membrane</location>
        <topology evidence="1">Multi-pass membrane protein</topology>
    </subcellularLocation>
</comment>
<feature type="transmembrane region" description="Helical" evidence="7">
    <location>
        <begin position="48"/>
        <end position="67"/>
    </location>
</feature>
<keyword evidence="6 7" id="KW-0472">Membrane</keyword>
<dbReference type="GO" id="GO:0016491">
    <property type="term" value="F:oxidoreductase activity"/>
    <property type="evidence" value="ECO:0007669"/>
    <property type="project" value="UniProtKB-KW"/>
</dbReference>
<feature type="transmembrane region" description="Helical" evidence="7">
    <location>
        <begin position="6"/>
        <end position="28"/>
    </location>
</feature>
<dbReference type="SUPFAM" id="SSF103501">
    <property type="entry name" value="Respiratory nitrate reductase 1 gamma chain"/>
    <property type="match status" value="1"/>
</dbReference>
<name>A0A417YZ56_9BACI</name>
<evidence type="ECO:0000256" key="3">
    <source>
        <dbReference type="ARBA" id="ARBA00022692"/>
    </source>
</evidence>
<evidence type="ECO:0000256" key="4">
    <source>
        <dbReference type="ARBA" id="ARBA00022989"/>
    </source>
</evidence>
<feature type="transmembrane region" description="Helical" evidence="7">
    <location>
        <begin position="98"/>
        <end position="116"/>
    </location>
</feature>
<dbReference type="Pfam" id="PF02665">
    <property type="entry name" value="Nitrate_red_gam"/>
    <property type="match status" value="1"/>
</dbReference>
<feature type="domain" description="NarG-like" evidence="8">
    <location>
        <begin position="46"/>
        <end position="130"/>
    </location>
</feature>
<gene>
    <name evidence="9" type="ORF">D1B31_00545</name>
</gene>
<evidence type="ECO:0000313" key="10">
    <source>
        <dbReference type="Proteomes" id="UP000284416"/>
    </source>
</evidence>
<dbReference type="InterPro" id="IPR023234">
    <property type="entry name" value="NarG-like_domain"/>
</dbReference>
<evidence type="ECO:0000259" key="8">
    <source>
        <dbReference type="Pfam" id="PF02665"/>
    </source>
</evidence>
<proteinExistence type="predicted"/>
<accession>A0A417YZ56</accession>
<dbReference type="GO" id="GO:0005886">
    <property type="term" value="C:plasma membrane"/>
    <property type="evidence" value="ECO:0007669"/>
    <property type="project" value="UniProtKB-SubCell"/>
</dbReference>
<reference evidence="9 10" key="1">
    <citation type="journal article" date="2017" name="Int. J. Syst. Evol. Microbiol.">
        <title>Bacillus notoginsengisoli sp. nov., a novel bacterium isolated from the rhizosphere of Panax notoginseng.</title>
        <authorList>
            <person name="Zhang M.Y."/>
            <person name="Cheng J."/>
            <person name="Cai Y."/>
            <person name="Zhang T.Y."/>
            <person name="Wu Y.Y."/>
            <person name="Manikprabhu D."/>
            <person name="Li W.J."/>
            <person name="Zhang Y.X."/>
        </authorList>
    </citation>
    <scope>NUCLEOTIDE SEQUENCE [LARGE SCALE GENOMIC DNA]</scope>
    <source>
        <strain evidence="9 10">JCM 30743</strain>
    </source>
</reference>
<dbReference type="EMBL" id="QWEG01000001">
    <property type="protein sequence ID" value="RHW43199.1"/>
    <property type="molecule type" value="Genomic_DNA"/>
</dbReference>
<sequence>MGLFHWFAWLVYPYTVTAVLGMGIVWQYDSPDRFEEIQMKSGLILNRVVKLLWLFTTLTGIGLIAFYRSTDELPNMFEWLIGFLHFNPDLTLLKHASVLLQVHLMLLFTFLLFFSFTKYVSIMFKPIHILKALNRRKAKIR</sequence>
<keyword evidence="3 7" id="KW-0812">Transmembrane</keyword>
<keyword evidence="2" id="KW-1003">Cell membrane</keyword>
<evidence type="ECO:0000256" key="7">
    <source>
        <dbReference type="SAM" id="Phobius"/>
    </source>
</evidence>
<evidence type="ECO:0000256" key="6">
    <source>
        <dbReference type="ARBA" id="ARBA00023136"/>
    </source>
</evidence>
<organism evidence="9 10">
    <name type="scientific">Neobacillus notoginsengisoli</name>
    <dbReference type="NCBI Taxonomy" id="1578198"/>
    <lineage>
        <taxon>Bacteria</taxon>
        <taxon>Bacillati</taxon>
        <taxon>Bacillota</taxon>
        <taxon>Bacilli</taxon>
        <taxon>Bacillales</taxon>
        <taxon>Bacillaceae</taxon>
        <taxon>Neobacillus</taxon>
    </lineage>
</organism>
<dbReference type="InterPro" id="IPR036197">
    <property type="entry name" value="NarG-like_sf"/>
</dbReference>
<protein>
    <recommendedName>
        <fullName evidence="8">NarG-like domain-containing protein</fullName>
    </recommendedName>
</protein>